<dbReference type="CDD" id="cd23992">
    <property type="entry name" value="PBP_GOBP"/>
    <property type="match status" value="1"/>
</dbReference>
<comment type="caution">
    <text evidence="2">The sequence shown here is derived from an EMBL/GenBank/DDBJ whole genome shotgun (WGS) entry which is preliminary data.</text>
</comment>
<dbReference type="InterPro" id="IPR016187">
    <property type="entry name" value="CTDL_fold"/>
</dbReference>
<dbReference type="Pfam" id="PF01395">
    <property type="entry name" value="PBP_GOBP"/>
    <property type="match status" value="1"/>
</dbReference>
<dbReference type="PROSITE" id="PS50041">
    <property type="entry name" value="C_TYPE_LECTIN_2"/>
    <property type="match status" value="2"/>
</dbReference>
<evidence type="ECO:0000259" key="1">
    <source>
        <dbReference type="PROSITE" id="PS50041"/>
    </source>
</evidence>
<dbReference type="Gene3D" id="3.10.100.10">
    <property type="entry name" value="Mannose-Binding Protein A, subunit A"/>
    <property type="match status" value="2"/>
</dbReference>
<dbReference type="SUPFAM" id="SSF56436">
    <property type="entry name" value="C-type lectin-like"/>
    <property type="match status" value="2"/>
</dbReference>
<organism evidence="2 3">
    <name type="scientific">Cloeon dipterum</name>
    <dbReference type="NCBI Taxonomy" id="197152"/>
    <lineage>
        <taxon>Eukaryota</taxon>
        <taxon>Metazoa</taxon>
        <taxon>Ecdysozoa</taxon>
        <taxon>Arthropoda</taxon>
        <taxon>Hexapoda</taxon>
        <taxon>Insecta</taxon>
        <taxon>Pterygota</taxon>
        <taxon>Palaeoptera</taxon>
        <taxon>Ephemeroptera</taxon>
        <taxon>Pisciforma</taxon>
        <taxon>Baetidae</taxon>
        <taxon>Cloeon</taxon>
    </lineage>
</organism>
<sequence length="528" mass="59987">MALLKTSTLPTTISSTTKFDMSLWRRGTKPPSSSTTAPEVSWEQNAAECCRIGMQPLDLETPDVTCMKSIIFNDQYRRRISRFYWTYGLRKSPAEKIYYWCSTKNVIKKNWASSEPNYLQKSENCVMVETFKAGKSVSLYDTKCGSLSVFACQVDASIASGKFWTSATDQGCKKTYGFCSANRLLRDNARWGKGQPDLLIEEGTCLAVTAPDGLLHDEICSEKMRYVCEARVHAPSFFNEIEIECAREYNLTAIEVRALYNTTADELREKCFIKCYGEGTGLIQDKIFAFFQDFTTDNSHKLLDMYTTLDYCTNVTKGMDLCDKCSELLTCGQENSPKYFGELVETMEISIADEPLLYLEPEKGVCPEIDCIVNAQKKAMVTSYWENMFYSTGVVNYKKSFKCNRKFFTYSNLGLKNYVGNMRYCCSLGMQLVTIDTKEKFDCMIKNKITLKEDAGVFFMVAASRLGRLDRPSWCLSNKEFNLSFAEDLMSNDTLETNFGVALTFDEPYRMKAVQFTNSGICESSLDN</sequence>
<dbReference type="OrthoDB" id="7357196at2759"/>
<dbReference type="AlphaFoldDB" id="A0A8S1DNS7"/>
<accession>A0A8S1DNS7</accession>
<protein>
    <recommendedName>
        <fullName evidence="1">C-type lectin domain-containing protein</fullName>
    </recommendedName>
</protein>
<feature type="domain" description="C-type lectin" evidence="1">
    <location>
        <begin position="41"/>
        <end position="153"/>
    </location>
</feature>
<dbReference type="InterPro" id="IPR036728">
    <property type="entry name" value="PBP_GOBP_sf"/>
</dbReference>
<dbReference type="CDD" id="cd00037">
    <property type="entry name" value="CLECT"/>
    <property type="match status" value="1"/>
</dbReference>
<dbReference type="GO" id="GO:0005549">
    <property type="term" value="F:odorant binding"/>
    <property type="evidence" value="ECO:0007669"/>
    <property type="project" value="InterPro"/>
</dbReference>
<evidence type="ECO:0000313" key="3">
    <source>
        <dbReference type="Proteomes" id="UP000494165"/>
    </source>
</evidence>
<dbReference type="InterPro" id="IPR001304">
    <property type="entry name" value="C-type_lectin-like"/>
</dbReference>
<dbReference type="InterPro" id="IPR006170">
    <property type="entry name" value="PBP/GOBP"/>
</dbReference>
<proteinExistence type="predicted"/>
<evidence type="ECO:0000313" key="2">
    <source>
        <dbReference type="EMBL" id="CAB3384099.1"/>
    </source>
</evidence>
<reference evidence="2 3" key="1">
    <citation type="submission" date="2020-04" db="EMBL/GenBank/DDBJ databases">
        <authorList>
            <person name="Alioto T."/>
            <person name="Alioto T."/>
            <person name="Gomez Garrido J."/>
        </authorList>
    </citation>
    <scope>NUCLEOTIDE SEQUENCE [LARGE SCALE GENOMIC DNA]</scope>
</reference>
<dbReference type="Proteomes" id="UP000494165">
    <property type="component" value="Unassembled WGS sequence"/>
</dbReference>
<gene>
    <name evidence="2" type="ORF">CLODIP_2_CD05875</name>
</gene>
<name>A0A8S1DNS7_9INSE</name>
<dbReference type="InterPro" id="IPR016186">
    <property type="entry name" value="C-type_lectin-like/link_sf"/>
</dbReference>
<feature type="domain" description="C-type lectin" evidence="1">
    <location>
        <begin position="163"/>
        <end position="229"/>
    </location>
</feature>
<dbReference type="Gene3D" id="1.10.238.20">
    <property type="entry name" value="Pheromone/general odorant binding protein domain"/>
    <property type="match status" value="1"/>
</dbReference>
<dbReference type="EMBL" id="CADEPI010000337">
    <property type="protein sequence ID" value="CAB3384099.1"/>
    <property type="molecule type" value="Genomic_DNA"/>
</dbReference>
<dbReference type="SUPFAM" id="SSF47565">
    <property type="entry name" value="Insect pheromone/odorant-binding proteins"/>
    <property type="match status" value="1"/>
</dbReference>
<keyword evidence="3" id="KW-1185">Reference proteome</keyword>